<accession>A0A2I1H3C4</accession>
<dbReference type="AlphaFoldDB" id="A0A2I1H3C4"/>
<evidence type="ECO:0000313" key="2">
    <source>
        <dbReference type="EMBL" id="PKY53375.1"/>
    </source>
</evidence>
<dbReference type="Proteomes" id="UP000234323">
    <property type="component" value="Unassembled WGS sequence"/>
</dbReference>
<evidence type="ECO:0000256" key="1">
    <source>
        <dbReference type="SAM" id="MobiDB-lite"/>
    </source>
</evidence>
<comment type="caution">
    <text evidence="2">The sequence shown here is derived from an EMBL/GenBank/DDBJ whole genome shotgun (WGS) entry which is preliminary data.</text>
</comment>
<keyword evidence="3" id="KW-1185">Reference proteome</keyword>
<dbReference type="VEuPathDB" id="FungiDB:RhiirA1_462381"/>
<evidence type="ECO:0000313" key="3">
    <source>
        <dbReference type="Proteomes" id="UP000234323"/>
    </source>
</evidence>
<feature type="region of interest" description="Disordered" evidence="1">
    <location>
        <begin position="269"/>
        <end position="320"/>
    </location>
</feature>
<dbReference type="EMBL" id="LLXI01001374">
    <property type="protein sequence ID" value="PKY53375.1"/>
    <property type="molecule type" value="Genomic_DNA"/>
</dbReference>
<feature type="compositionally biased region" description="Polar residues" evidence="1">
    <location>
        <begin position="308"/>
        <end position="320"/>
    </location>
</feature>
<dbReference type="VEuPathDB" id="FungiDB:FUN_022287"/>
<name>A0A2I1H3C4_9GLOM</name>
<organism evidence="2 3">
    <name type="scientific">Rhizophagus irregularis</name>
    <dbReference type="NCBI Taxonomy" id="588596"/>
    <lineage>
        <taxon>Eukaryota</taxon>
        <taxon>Fungi</taxon>
        <taxon>Fungi incertae sedis</taxon>
        <taxon>Mucoromycota</taxon>
        <taxon>Glomeromycotina</taxon>
        <taxon>Glomeromycetes</taxon>
        <taxon>Glomerales</taxon>
        <taxon>Glomeraceae</taxon>
        <taxon>Rhizophagus</taxon>
    </lineage>
</organism>
<sequence length="320" mass="36774">MDDNVDINNNNSETTINLLLQLLANPKILQQATMMITQQTPSAPNPISVAAATSLTGVVNTSNPITKEEWKQWKRTKQPKEDWKDFLHLPYDTYWTYRRNLRDRLNATCEKGKYASEQEPGKIQNVINSFKSDFPTFPISVGDFVLQKIIEDIVGNWGKYGFVSNIIIILILKISVVETERKNKVKEARIRGIPPPPKRKNITPPNSKRKKLMTNPSTQVSKILSNTVLPAENIETNNTDNIDVQLTHVIPSDVQEELEDTRNIQLYTHETPSNVQENTRNYDNEKRTTTTRTRLEKTTRPPKKQSTTRKTYNTRNKSQK</sequence>
<feature type="region of interest" description="Disordered" evidence="1">
    <location>
        <begin position="190"/>
        <end position="214"/>
    </location>
</feature>
<proteinExistence type="predicted"/>
<protein>
    <submittedName>
        <fullName evidence="2">Uncharacterized protein</fullName>
    </submittedName>
</protein>
<feature type="compositionally biased region" description="Basic and acidic residues" evidence="1">
    <location>
        <begin position="280"/>
        <end position="299"/>
    </location>
</feature>
<feature type="compositionally biased region" description="Polar residues" evidence="1">
    <location>
        <begin position="269"/>
        <end position="279"/>
    </location>
</feature>
<reference evidence="2 3" key="1">
    <citation type="submission" date="2015-10" db="EMBL/GenBank/DDBJ databases">
        <title>Genome analyses suggest a sexual origin of heterokaryosis in a supposedly ancient asexual fungus.</title>
        <authorList>
            <person name="Ropars J."/>
            <person name="Sedzielewska K."/>
            <person name="Noel J."/>
            <person name="Charron P."/>
            <person name="Farinelli L."/>
            <person name="Marton T."/>
            <person name="Kruger M."/>
            <person name="Pelin A."/>
            <person name="Brachmann A."/>
            <person name="Corradi N."/>
        </authorList>
    </citation>
    <scope>NUCLEOTIDE SEQUENCE [LARGE SCALE GENOMIC DNA]</scope>
    <source>
        <strain evidence="2 3">A4</strain>
    </source>
</reference>
<gene>
    <name evidence="2" type="ORF">RhiirA4_471544</name>
</gene>
<feature type="compositionally biased region" description="Basic residues" evidence="1">
    <location>
        <begin position="197"/>
        <end position="212"/>
    </location>
</feature>
<dbReference type="VEuPathDB" id="FungiDB:RhiirFUN_008471"/>